<name>A0A1T4K284_9ENTE</name>
<gene>
    <name evidence="2" type="ORF">SAMN02745116_00044</name>
</gene>
<dbReference type="SUPFAM" id="SSF102645">
    <property type="entry name" value="CoaB-like"/>
    <property type="match status" value="1"/>
</dbReference>
<evidence type="ECO:0000313" key="3">
    <source>
        <dbReference type="Proteomes" id="UP000190328"/>
    </source>
</evidence>
<dbReference type="STRING" id="263852.SAMN02745116_00044"/>
<organism evidence="2 3">
    <name type="scientific">Pilibacter termitis</name>
    <dbReference type="NCBI Taxonomy" id="263852"/>
    <lineage>
        <taxon>Bacteria</taxon>
        <taxon>Bacillati</taxon>
        <taxon>Bacillota</taxon>
        <taxon>Bacilli</taxon>
        <taxon>Lactobacillales</taxon>
        <taxon>Enterococcaceae</taxon>
        <taxon>Pilibacter</taxon>
    </lineage>
</organism>
<dbReference type="OrthoDB" id="9802554at2"/>
<dbReference type="Gene3D" id="3.40.50.10300">
    <property type="entry name" value="CoaB-like"/>
    <property type="match status" value="1"/>
</dbReference>
<evidence type="ECO:0000313" key="2">
    <source>
        <dbReference type="EMBL" id="SJZ36566.1"/>
    </source>
</evidence>
<dbReference type="InterPro" id="IPR011848">
    <property type="entry name" value="CoaB_strep"/>
</dbReference>
<dbReference type="GO" id="GO:0016874">
    <property type="term" value="F:ligase activity"/>
    <property type="evidence" value="ECO:0007669"/>
    <property type="project" value="UniProtKB-KW"/>
</dbReference>
<dbReference type="InterPro" id="IPR035929">
    <property type="entry name" value="CoaB-like_sf"/>
</dbReference>
<dbReference type="EMBL" id="FUXI01000001">
    <property type="protein sequence ID" value="SJZ36566.1"/>
    <property type="molecule type" value="Genomic_DNA"/>
</dbReference>
<protein>
    <submittedName>
        <fullName evidence="2">Phosphopantothenate-cysteine ligase</fullName>
    </submittedName>
</protein>
<keyword evidence="3" id="KW-1185">Reference proteome</keyword>
<accession>A0A1T4K284</accession>
<dbReference type="Proteomes" id="UP000190328">
    <property type="component" value="Unassembled WGS sequence"/>
</dbReference>
<dbReference type="Pfam" id="PF04127">
    <property type="entry name" value="DFP"/>
    <property type="match status" value="2"/>
</dbReference>
<evidence type="ECO:0000259" key="1">
    <source>
        <dbReference type="Pfam" id="PF04127"/>
    </source>
</evidence>
<dbReference type="RefSeq" id="WP_078806019.1">
    <property type="nucleotide sequence ID" value="NZ_FUXI01000001.1"/>
</dbReference>
<feature type="domain" description="DNA/pantothenate metabolism flavoprotein C-terminal" evidence="1">
    <location>
        <begin position="2"/>
        <end position="103"/>
    </location>
</feature>
<keyword evidence="2" id="KW-0436">Ligase</keyword>
<feature type="domain" description="DNA/pantothenate metabolism flavoprotein C-terminal" evidence="1">
    <location>
        <begin position="135"/>
        <end position="244"/>
    </location>
</feature>
<dbReference type="AlphaFoldDB" id="A0A1T4K284"/>
<dbReference type="InterPro" id="IPR007085">
    <property type="entry name" value="DNA/pantothenate-metab_flavo_C"/>
</dbReference>
<reference evidence="2 3" key="1">
    <citation type="submission" date="2017-02" db="EMBL/GenBank/DDBJ databases">
        <authorList>
            <person name="Peterson S.W."/>
        </authorList>
    </citation>
    <scope>NUCLEOTIDE SEQUENCE [LARGE SCALE GENOMIC DNA]</scope>
    <source>
        <strain evidence="2 3">ATCC BAA-1030</strain>
    </source>
</reference>
<sequence length="251" mass="28338">MKILITSGGTTEPIDSVRGITNHSTGKLGRELAEIFLKNGASVDFITTKHAVKPATTTNLALHVIQTTRELEEKIKDLLQNNRYTAVIHAMAVSDYRVKSTLERSEFASILSENLQKSKDISQIERTLETLATDNSKNKKISSNAEMLVVTLEKTPKIIQMIKQIQPNTLLVGFKLLVDVPREELLRVGLENLKKNNADFVLANDLTKITNDTHYGMLIENEKNLTEVNTKKEIAEIIFKKIKERGEYYEK</sequence>
<dbReference type="NCBIfam" id="NF005231">
    <property type="entry name" value="PRK06732.1"/>
    <property type="match status" value="1"/>
</dbReference>
<dbReference type="GO" id="GO:0015937">
    <property type="term" value="P:coenzyme A biosynthetic process"/>
    <property type="evidence" value="ECO:0007669"/>
    <property type="project" value="UniProtKB-ARBA"/>
</dbReference>
<proteinExistence type="predicted"/>
<dbReference type="NCBIfam" id="TIGR02114">
    <property type="entry name" value="coaB_strep"/>
    <property type="match status" value="1"/>
</dbReference>